<dbReference type="AlphaFoldDB" id="A0A8S0R4N2"/>
<reference evidence="1 2" key="1">
    <citation type="submission" date="2019-12" db="EMBL/GenBank/DDBJ databases">
        <authorList>
            <person name="Alioto T."/>
            <person name="Alioto T."/>
            <person name="Gomez Garrido J."/>
        </authorList>
    </citation>
    <scope>NUCLEOTIDE SEQUENCE [LARGE SCALE GENOMIC DNA]</scope>
</reference>
<comment type="caution">
    <text evidence="1">The sequence shown here is derived from an EMBL/GenBank/DDBJ whole genome shotgun (WGS) entry which is preliminary data.</text>
</comment>
<dbReference type="Proteomes" id="UP000594638">
    <property type="component" value="Unassembled WGS sequence"/>
</dbReference>
<sequence length="71" mass="8247">MPPKNRPKKEAKLMRRLVVMTNWVKILIVTSQAKMTMKLPMMTSQVTVEEMIAMVNISLDDKLQLLEQSCR</sequence>
<dbReference type="Gramene" id="OE9A010462T1">
    <property type="protein sequence ID" value="OE9A010462C1"/>
    <property type="gene ID" value="OE9A010462"/>
</dbReference>
<keyword evidence="2" id="KW-1185">Reference proteome</keyword>
<dbReference type="EMBL" id="CACTIH010002105">
    <property type="protein sequence ID" value="CAA2973472.1"/>
    <property type="molecule type" value="Genomic_DNA"/>
</dbReference>
<proteinExistence type="predicted"/>
<feature type="non-terminal residue" evidence="1">
    <location>
        <position position="71"/>
    </location>
</feature>
<protein>
    <submittedName>
        <fullName evidence="1">Uncharacterized protein</fullName>
    </submittedName>
</protein>
<gene>
    <name evidence="1" type="ORF">OLEA9_A010462</name>
</gene>
<evidence type="ECO:0000313" key="2">
    <source>
        <dbReference type="Proteomes" id="UP000594638"/>
    </source>
</evidence>
<accession>A0A8S0R4N2</accession>
<organism evidence="1 2">
    <name type="scientific">Olea europaea subsp. europaea</name>
    <dbReference type="NCBI Taxonomy" id="158383"/>
    <lineage>
        <taxon>Eukaryota</taxon>
        <taxon>Viridiplantae</taxon>
        <taxon>Streptophyta</taxon>
        <taxon>Embryophyta</taxon>
        <taxon>Tracheophyta</taxon>
        <taxon>Spermatophyta</taxon>
        <taxon>Magnoliopsida</taxon>
        <taxon>eudicotyledons</taxon>
        <taxon>Gunneridae</taxon>
        <taxon>Pentapetalae</taxon>
        <taxon>asterids</taxon>
        <taxon>lamiids</taxon>
        <taxon>Lamiales</taxon>
        <taxon>Oleaceae</taxon>
        <taxon>Oleeae</taxon>
        <taxon>Olea</taxon>
    </lineage>
</organism>
<evidence type="ECO:0000313" key="1">
    <source>
        <dbReference type="EMBL" id="CAA2973472.1"/>
    </source>
</evidence>
<name>A0A8S0R4N2_OLEEU</name>